<dbReference type="GO" id="GO:0003677">
    <property type="term" value="F:DNA binding"/>
    <property type="evidence" value="ECO:0007669"/>
    <property type="project" value="UniProtKB-KW"/>
</dbReference>
<dbReference type="SUPFAM" id="SSF46894">
    <property type="entry name" value="C-terminal effector domain of the bipartite response regulators"/>
    <property type="match status" value="1"/>
</dbReference>
<protein>
    <submittedName>
        <fullName evidence="5">DNA-binding response regulator, NarL/FixJ family, contains REC and HTH domains</fullName>
    </submittedName>
</protein>
<dbReference type="Gene3D" id="3.40.50.2300">
    <property type="match status" value="1"/>
</dbReference>
<accession>A0A1R3WE51</accession>
<dbReference type="OrthoDB" id="7826527at2"/>
<dbReference type="STRING" id="287098.SAMN05421665_0332"/>
<dbReference type="AlphaFoldDB" id="A0A1R3WE51"/>
<organism evidence="5 6">
    <name type="scientific">Yoonia rosea</name>
    <dbReference type="NCBI Taxonomy" id="287098"/>
    <lineage>
        <taxon>Bacteria</taxon>
        <taxon>Pseudomonadati</taxon>
        <taxon>Pseudomonadota</taxon>
        <taxon>Alphaproteobacteria</taxon>
        <taxon>Rhodobacterales</taxon>
        <taxon>Paracoccaceae</taxon>
        <taxon>Yoonia</taxon>
    </lineage>
</organism>
<evidence type="ECO:0000259" key="4">
    <source>
        <dbReference type="PROSITE" id="PS50043"/>
    </source>
</evidence>
<dbReference type="PRINTS" id="PR00038">
    <property type="entry name" value="HTHLUXR"/>
</dbReference>
<evidence type="ECO:0000256" key="3">
    <source>
        <dbReference type="ARBA" id="ARBA00023163"/>
    </source>
</evidence>
<dbReference type="InterPro" id="IPR011006">
    <property type="entry name" value="CheY-like_superfamily"/>
</dbReference>
<dbReference type="InterPro" id="IPR000792">
    <property type="entry name" value="Tscrpt_reg_LuxR_C"/>
</dbReference>
<keyword evidence="1" id="KW-0805">Transcription regulation</keyword>
<dbReference type="InterPro" id="IPR016032">
    <property type="entry name" value="Sig_transdc_resp-reg_C-effctor"/>
</dbReference>
<evidence type="ECO:0000256" key="1">
    <source>
        <dbReference type="ARBA" id="ARBA00023015"/>
    </source>
</evidence>
<dbReference type="PANTHER" id="PTHR44688">
    <property type="entry name" value="DNA-BINDING TRANSCRIPTIONAL ACTIVATOR DEVR_DOSR"/>
    <property type="match status" value="1"/>
</dbReference>
<sequence>MRITIVSKNTFFQHALASMLAQENMTVAGQFDDLKALMKGQSICTADVDVLIIEDAAPCTKRLFADLATLHRRKPLLKSLLVVSQVDAAFLSALYEAGCAGCLLSNIPPSAMSHYIRLAASGQRVLPDGAADMLRQLLQEVTPSANVKELLSKLTHREGRVLGHLLKGSPNKLIASDLQLPITTVKGDLKSIMRKTGAANRTALAVSVMKQGLAGAVHSAAH</sequence>
<dbReference type="Proteomes" id="UP000186997">
    <property type="component" value="Unassembled WGS sequence"/>
</dbReference>
<keyword evidence="3" id="KW-0804">Transcription</keyword>
<dbReference type="Pfam" id="PF00196">
    <property type="entry name" value="GerE"/>
    <property type="match status" value="1"/>
</dbReference>
<keyword evidence="6" id="KW-1185">Reference proteome</keyword>
<feature type="domain" description="HTH luxR-type" evidence="4">
    <location>
        <begin position="147"/>
        <end position="212"/>
    </location>
</feature>
<dbReference type="PROSITE" id="PS00622">
    <property type="entry name" value="HTH_LUXR_1"/>
    <property type="match status" value="1"/>
</dbReference>
<reference evidence="6" key="1">
    <citation type="submission" date="2017-01" db="EMBL/GenBank/DDBJ databases">
        <authorList>
            <person name="Varghese N."/>
            <person name="Submissions S."/>
        </authorList>
    </citation>
    <scope>NUCLEOTIDE SEQUENCE [LARGE SCALE GENOMIC DNA]</scope>
    <source>
        <strain evidence="6">DSM 29591</strain>
    </source>
</reference>
<gene>
    <name evidence="5" type="ORF">SAMN05421665_0332</name>
</gene>
<dbReference type="PANTHER" id="PTHR44688:SF16">
    <property type="entry name" value="DNA-BINDING TRANSCRIPTIONAL ACTIVATOR DEVR_DOSR"/>
    <property type="match status" value="1"/>
</dbReference>
<evidence type="ECO:0000256" key="2">
    <source>
        <dbReference type="ARBA" id="ARBA00023125"/>
    </source>
</evidence>
<keyword evidence="2 5" id="KW-0238">DNA-binding</keyword>
<dbReference type="PROSITE" id="PS50043">
    <property type="entry name" value="HTH_LUXR_2"/>
    <property type="match status" value="1"/>
</dbReference>
<proteinExistence type="predicted"/>
<dbReference type="EMBL" id="FTPR01000001">
    <property type="protein sequence ID" value="SIT76224.1"/>
    <property type="molecule type" value="Genomic_DNA"/>
</dbReference>
<evidence type="ECO:0000313" key="5">
    <source>
        <dbReference type="EMBL" id="SIT76224.1"/>
    </source>
</evidence>
<dbReference type="RefSeq" id="WP_076658094.1">
    <property type="nucleotide sequence ID" value="NZ_FTPR01000001.1"/>
</dbReference>
<evidence type="ECO:0000313" key="6">
    <source>
        <dbReference type="Proteomes" id="UP000186997"/>
    </source>
</evidence>
<dbReference type="GO" id="GO:0006355">
    <property type="term" value="P:regulation of DNA-templated transcription"/>
    <property type="evidence" value="ECO:0007669"/>
    <property type="project" value="InterPro"/>
</dbReference>
<dbReference type="SMART" id="SM00421">
    <property type="entry name" value="HTH_LUXR"/>
    <property type="match status" value="1"/>
</dbReference>
<dbReference type="SUPFAM" id="SSF52172">
    <property type="entry name" value="CheY-like"/>
    <property type="match status" value="1"/>
</dbReference>
<name>A0A1R3WE51_9RHOB</name>